<dbReference type="PANTHER" id="PTHR33240">
    <property type="entry name" value="OS08G0508500 PROTEIN"/>
    <property type="match status" value="1"/>
</dbReference>
<organism evidence="2 3">
    <name type="scientific">Brassica oleracea var. oleracea</name>
    <dbReference type="NCBI Taxonomy" id="109376"/>
    <lineage>
        <taxon>Eukaryota</taxon>
        <taxon>Viridiplantae</taxon>
        <taxon>Streptophyta</taxon>
        <taxon>Embryophyta</taxon>
        <taxon>Tracheophyta</taxon>
        <taxon>Spermatophyta</taxon>
        <taxon>Magnoliopsida</taxon>
        <taxon>eudicotyledons</taxon>
        <taxon>Gunneridae</taxon>
        <taxon>Pentapetalae</taxon>
        <taxon>rosids</taxon>
        <taxon>malvids</taxon>
        <taxon>Brassicales</taxon>
        <taxon>Brassicaceae</taxon>
        <taxon>Brassiceae</taxon>
        <taxon>Brassica</taxon>
    </lineage>
</organism>
<feature type="region of interest" description="Disordered" evidence="1">
    <location>
        <begin position="1"/>
        <end position="93"/>
    </location>
</feature>
<sequence>MEQVGKGARFVRQTSRRRLLDPNYNSSRISGRTFQNRRSHQTLWSKNKERRAQRKATGKGRQNDAQRRDDEEETSKDNGEGDSSADEEHPANRRRIEVILSQQSLSSDEDNDDVPVLGDLRDVLKRKFESENDSSPKHRDLRTMLDTRKSRPHDTNISTDLRTLLDSKRVQTGQSLNVIMGGSPPSGDSVRSVKDYRLQVATSQKWPTKPTSYPPITFSPNDAEGVHAPHNDPLLVVLGIGEYDVTKILIDTGSSVDLIFRGTLQKMGVDLDDVKASSRTLTEFNGSSETILGTIRLLVRACGVTRTVKFAVVSTKAPCHAILGTPWLHSMQAVPSTYHHRHSQTPTVISTR</sequence>
<evidence type="ECO:0000313" key="3">
    <source>
        <dbReference type="Proteomes" id="UP000032141"/>
    </source>
</evidence>
<dbReference type="Proteomes" id="UP000032141">
    <property type="component" value="Chromosome C4"/>
</dbReference>
<reference evidence="2" key="2">
    <citation type="submission" date="2015-03" db="UniProtKB">
        <authorList>
            <consortium name="EnsemblPlants"/>
        </authorList>
    </citation>
    <scope>IDENTIFICATION</scope>
</reference>
<proteinExistence type="predicted"/>
<evidence type="ECO:0008006" key="4">
    <source>
        <dbReference type="Google" id="ProtNLM"/>
    </source>
</evidence>
<dbReference type="CDD" id="cd00303">
    <property type="entry name" value="retropepsin_like"/>
    <property type="match status" value="1"/>
</dbReference>
<dbReference type="InterPro" id="IPR021109">
    <property type="entry name" value="Peptidase_aspartic_dom_sf"/>
</dbReference>
<feature type="compositionally biased region" description="Basic and acidic residues" evidence="1">
    <location>
        <begin position="61"/>
        <end position="79"/>
    </location>
</feature>
<accession>A0A0D3BW96</accession>
<dbReference type="eggNOG" id="KOG0017">
    <property type="taxonomic scope" value="Eukaryota"/>
</dbReference>
<protein>
    <recommendedName>
        <fullName evidence="4">Peptidase A2 domain-containing protein</fullName>
    </recommendedName>
</protein>
<feature type="compositionally biased region" description="Basic residues" evidence="1">
    <location>
        <begin position="48"/>
        <end position="58"/>
    </location>
</feature>
<feature type="compositionally biased region" description="Polar residues" evidence="1">
    <location>
        <begin position="23"/>
        <end position="34"/>
    </location>
</feature>
<evidence type="ECO:0000313" key="2">
    <source>
        <dbReference type="EnsemblPlants" id="Bo4g098710.1"/>
    </source>
</evidence>
<dbReference type="SUPFAM" id="SSF50630">
    <property type="entry name" value="Acid proteases"/>
    <property type="match status" value="1"/>
</dbReference>
<dbReference type="EnsemblPlants" id="Bo4g098710.1">
    <property type="protein sequence ID" value="Bo4g098710.1"/>
    <property type="gene ID" value="Bo4g098710"/>
</dbReference>
<evidence type="ECO:0000256" key="1">
    <source>
        <dbReference type="SAM" id="MobiDB-lite"/>
    </source>
</evidence>
<keyword evidence="3" id="KW-1185">Reference proteome</keyword>
<dbReference type="Gene3D" id="2.40.70.10">
    <property type="entry name" value="Acid Proteases"/>
    <property type="match status" value="1"/>
</dbReference>
<reference evidence="2 3" key="1">
    <citation type="journal article" date="2014" name="Genome Biol.">
        <title>Transcriptome and methylome profiling reveals relics of genome dominance in the mesopolyploid Brassica oleracea.</title>
        <authorList>
            <person name="Parkin I.A."/>
            <person name="Koh C."/>
            <person name="Tang H."/>
            <person name="Robinson S.J."/>
            <person name="Kagale S."/>
            <person name="Clarke W.E."/>
            <person name="Town C.D."/>
            <person name="Nixon J."/>
            <person name="Krishnakumar V."/>
            <person name="Bidwell S.L."/>
            <person name="Denoeud F."/>
            <person name="Belcram H."/>
            <person name="Links M.G."/>
            <person name="Just J."/>
            <person name="Clarke C."/>
            <person name="Bender T."/>
            <person name="Huebert T."/>
            <person name="Mason A.S."/>
            <person name="Pires J.C."/>
            <person name="Barker G."/>
            <person name="Moore J."/>
            <person name="Walley P.G."/>
            <person name="Manoli S."/>
            <person name="Batley J."/>
            <person name="Edwards D."/>
            <person name="Nelson M.N."/>
            <person name="Wang X."/>
            <person name="Paterson A.H."/>
            <person name="King G."/>
            <person name="Bancroft I."/>
            <person name="Chalhoub B."/>
            <person name="Sharpe A.G."/>
        </authorList>
    </citation>
    <scope>NUCLEOTIDE SEQUENCE</scope>
    <source>
        <strain evidence="2 3">cv. TO1000</strain>
    </source>
</reference>
<dbReference type="Gramene" id="Bo4g098710.1">
    <property type="protein sequence ID" value="Bo4g098710.1"/>
    <property type="gene ID" value="Bo4g098710"/>
</dbReference>
<dbReference type="OMA" id="RPWIDEM"/>
<name>A0A0D3BW96_BRAOL</name>
<dbReference type="AlphaFoldDB" id="A0A0D3BW96"/>
<dbReference type="PANTHER" id="PTHR33240:SF8">
    <property type="entry name" value="OS03G0439900 PROTEIN"/>
    <property type="match status" value="1"/>
</dbReference>
<dbReference type="HOGENOM" id="CLU_788352_0_0_1"/>